<feature type="chain" id="PRO_5015525557" description="Peptidase S1 domain-containing protein" evidence="4">
    <location>
        <begin position="21"/>
        <end position="385"/>
    </location>
</feature>
<evidence type="ECO:0000256" key="2">
    <source>
        <dbReference type="ARBA" id="ARBA00023157"/>
    </source>
</evidence>
<dbReference type="PROSITE" id="PS00134">
    <property type="entry name" value="TRYPSIN_HIS"/>
    <property type="match status" value="1"/>
</dbReference>
<evidence type="ECO:0000313" key="6">
    <source>
        <dbReference type="EMBL" id="PVU96203.1"/>
    </source>
</evidence>
<dbReference type="GO" id="GO:0004252">
    <property type="term" value="F:serine-type endopeptidase activity"/>
    <property type="evidence" value="ECO:0007669"/>
    <property type="project" value="InterPro"/>
</dbReference>
<keyword evidence="3" id="KW-0720">Serine protease</keyword>
<dbReference type="SMART" id="SM00020">
    <property type="entry name" value="Tryp_SPc"/>
    <property type="match status" value="1"/>
</dbReference>
<sequence>MHKNCSYLFFLAAYLLESTASGAFHHDKKLVKRAYDDTLGDSKIIKIDDIRKISSQNDNSFIGNKRDLNNADNLQIKGNVAKNKYSSVDSASFSNQDKTQVVKKNPRANRIINGTPASIKDFPFAAFLYREEDGKGHFCGGSLIASNAILTAAHCLVNSKFRSFNVDNYTVSVGSEQHIENNPNIYDVSLIAIHPAYNVQSTANDIGVIFLKKPIPSNIAKPTKIYNSNVYDNMPVLAAGWGATKSDLSVPNSDVLNYAEIKITSGPKCSRFDKTWTNNHDSKICTESFNGKDTCYGDSGGPLVANVPGLKPLVGITSGIVSLGEDKKFRCGSLESATYYTNTYFFVDWISKVTSIPLKTLLHTGQRNPNSINNAAAQNAQQFKA</sequence>
<keyword evidence="4" id="KW-0732">Signal</keyword>
<evidence type="ECO:0000256" key="1">
    <source>
        <dbReference type="ARBA" id="ARBA00007664"/>
    </source>
</evidence>
<feature type="domain" description="Peptidase S1" evidence="5">
    <location>
        <begin position="111"/>
        <end position="355"/>
    </location>
</feature>
<accession>A0A2T9YV34</accession>
<dbReference type="OrthoDB" id="6380398at2759"/>
<protein>
    <recommendedName>
        <fullName evidence="5">Peptidase S1 domain-containing protein</fullName>
    </recommendedName>
</protein>
<evidence type="ECO:0000256" key="3">
    <source>
        <dbReference type="RuleBase" id="RU363034"/>
    </source>
</evidence>
<dbReference type="InterPro" id="IPR050430">
    <property type="entry name" value="Peptidase_S1"/>
</dbReference>
<keyword evidence="3" id="KW-0378">Hydrolase</keyword>
<dbReference type="Proteomes" id="UP000245383">
    <property type="component" value="Unassembled WGS sequence"/>
</dbReference>
<dbReference type="InterPro" id="IPR018114">
    <property type="entry name" value="TRYPSIN_HIS"/>
</dbReference>
<organism evidence="6 7">
    <name type="scientific">Smittium simulii</name>
    <dbReference type="NCBI Taxonomy" id="133385"/>
    <lineage>
        <taxon>Eukaryota</taxon>
        <taxon>Fungi</taxon>
        <taxon>Fungi incertae sedis</taxon>
        <taxon>Zoopagomycota</taxon>
        <taxon>Kickxellomycotina</taxon>
        <taxon>Harpellomycetes</taxon>
        <taxon>Harpellales</taxon>
        <taxon>Legeriomycetaceae</taxon>
        <taxon>Smittium</taxon>
    </lineage>
</organism>
<dbReference type="InterPro" id="IPR043504">
    <property type="entry name" value="Peptidase_S1_PA_chymotrypsin"/>
</dbReference>
<dbReference type="CDD" id="cd00190">
    <property type="entry name" value="Tryp_SPc"/>
    <property type="match status" value="1"/>
</dbReference>
<name>A0A2T9YV34_9FUNG</name>
<dbReference type="PRINTS" id="PR00722">
    <property type="entry name" value="CHYMOTRYPSIN"/>
</dbReference>
<dbReference type="Pfam" id="PF00089">
    <property type="entry name" value="Trypsin"/>
    <property type="match status" value="1"/>
</dbReference>
<dbReference type="SUPFAM" id="SSF50494">
    <property type="entry name" value="Trypsin-like serine proteases"/>
    <property type="match status" value="1"/>
</dbReference>
<dbReference type="InterPro" id="IPR033116">
    <property type="entry name" value="TRYPSIN_SER"/>
</dbReference>
<evidence type="ECO:0000313" key="7">
    <source>
        <dbReference type="Proteomes" id="UP000245383"/>
    </source>
</evidence>
<comment type="similarity">
    <text evidence="1">Belongs to the peptidase S1 family.</text>
</comment>
<dbReference type="PANTHER" id="PTHR24276">
    <property type="entry name" value="POLYSERASE-RELATED"/>
    <property type="match status" value="1"/>
</dbReference>
<dbReference type="PROSITE" id="PS50240">
    <property type="entry name" value="TRYPSIN_DOM"/>
    <property type="match status" value="1"/>
</dbReference>
<evidence type="ECO:0000259" key="5">
    <source>
        <dbReference type="PROSITE" id="PS50240"/>
    </source>
</evidence>
<dbReference type="PANTHER" id="PTHR24276:SF91">
    <property type="entry name" value="AT26814P-RELATED"/>
    <property type="match status" value="1"/>
</dbReference>
<keyword evidence="2" id="KW-1015">Disulfide bond</keyword>
<dbReference type="EMBL" id="MBFR01000038">
    <property type="protein sequence ID" value="PVU96203.1"/>
    <property type="molecule type" value="Genomic_DNA"/>
</dbReference>
<evidence type="ECO:0000256" key="4">
    <source>
        <dbReference type="SAM" id="SignalP"/>
    </source>
</evidence>
<feature type="signal peptide" evidence="4">
    <location>
        <begin position="1"/>
        <end position="20"/>
    </location>
</feature>
<dbReference type="FunFam" id="2.40.10.10:FF:000068">
    <property type="entry name" value="transmembrane protease serine 2"/>
    <property type="match status" value="1"/>
</dbReference>
<dbReference type="GO" id="GO:0006508">
    <property type="term" value="P:proteolysis"/>
    <property type="evidence" value="ECO:0007669"/>
    <property type="project" value="UniProtKB-KW"/>
</dbReference>
<proteinExistence type="inferred from homology"/>
<reference evidence="6 7" key="1">
    <citation type="journal article" date="2018" name="MBio">
        <title>Comparative Genomics Reveals the Core Gene Toolbox for the Fungus-Insect Symbiosis.</title>
        <authorList>
            <person name="Wang Y."/>
            <person name="Stata M."/>
            <person name="Wang W."/>
            <person name="Stajich J.E."/>
            <person name="White M.M."/>
            <person name="Moncalvo J.M."/>
        </authorList>
    </citation>
    <scope>NUCLEOTIDE SEQUENCE [LARGE SCALE GENOMIC DNA]</scope>
    <source>
        <strain evidence="6 7">SWE-8-4</strain>
    </source>
</reference>
<keyword evidence="7" id="KW-1185">Reference proteome</keyword>
<dbReference type="Gene3D" id="2.40.10.10">
    <property type="entry name" value="Trypsin-like serine proteases"/>
    <property type="match status" value="1"/>
</dbReference>
<dbReference type="AlphaFoldDB" id="A0A2T9YV34"/>
<dbReference type="InterPro" id="IPR001254">
    <property type="entry name" value="Trypsin_dom"/>
</dbReference>
<dbReference type="PROSITE" id="PS00135">
    <property type="entry name" value="TRYPSIN_SER"/>
    <property type="match status" value="1"/>
</dbReference>
<dbReference type="InterPro" id="IPR009003">
    <property type="entry name" value="Peptidase_S1_PA"/>
</dbReference>
<dbReference type="InterPro" id="IPR001314">
    <property type="entry name" value="Peptidase_S1A"/>
</dbReference>
<comment type="caution">
    <text evidence="6">The sequence shown here is derived from an EMBL/GenBank/DDBJ whole genome shotgun (WGS) entry which is preliminary data.</text>
</comment>
<gene>
    <name evidence="6" type="ORF">BB561_001325</name>
</gene>
<keyword evidence="3" id="KW-0645">Protease</keyword>